<organism evidence="2 3">
    <name type="scientific">Dryococelus australis</name>
    <dbReference type="NCBI Taxonomy" id="614101"/>
    <lineage>
        <taxon>Eukaryota</taxon>
        <taxon>Metazoa</taxon>
        <taxon>Ecdysozoa</taxon>
        <taxon>Arthropoda</taxon>
        <taxon>Hexapoda</taxon>
        <taxon>Insecta</taxon>
        <taxon>Pterygota</taxon>
        <taxon>Neoptera</taxon>
        <taxon>Polyneoptera</taxon>
        <taxon>Phasmatodea</taxon>
        <taxon>Verophasmatodea</taxon>
        <taxon>Anareolatae</taxon>
        <taxon>Phasmatidae</taxon>
        <taxon>Eurycanthinae</taxon>
        <taxon>Dryococelus</taxon>
    </lineage>
</organism>
<sequence length="294" mass="32770">MRSLGHTLRMFCHRARMFCHRAQQIWRGSVLEPPPPVRQKCLTPRRGQPPRTWKLQLHIASLCSRDGGYSPSTKANRVRILEVSPGRCRCPTGFLGVLPFSPALELQRCSIFASYYLLRFTPLPARQGDILAGSQSQVRSFRRSSRRRQQCCQQLENDEQQPTATRRTSLAGEQSARSGHDTPACSPPPIDPSNIIVQNVSLSEMRGSLHPLCFLYHLQPRMCFQLAGALAQLGAPLHHSYSPLSSTKAKITASAPLSKPAALPPQAFIMQTLQSPARYSQREVTTSPPPMPEQ</sequence>
<comment type="caution">
    <text evidence="2">The sequence shown here is derived from an EMBL/GenBank/DDBJ whole genome shotgun (WGS) entry which is preliminary data.</text>
</comment>
<evidence type="ECO:0000256" key="1">
    <source>
        <dbReference type="SAM" id="MobiDB-lite"/>
    </source>
</evidence>
<evidence type="ECO:0000313" key="3">
    <source>
        <dbReference type="Proteomes" id="UP001159363"/>
    </source>
</evidence>
<feature type="compositionally biased region" description="Polar residues" evidence="1">
    <location>
        <begin position="274"/>
        <end position="286"/>
    </location>
</feature>
<feature type="region of interest" description="Disordered" evidence="1">
    <location>
        <begin position="153"/>
        <end position="192"/>
    </location>
</feature>
<gene>
    <name evidence="2" type="ORF">PR048_032678</name>
</gene>
<proteinExistence type="predicted"/>
<evidence type="ECO:0000313" key="2">
    <source>
        <dbReference type="EMBL" id="KAJ8866817.1"/>
    </source>
</evidence>
<name>A0ABQ9G5V4_9NEOP</name>
<protein>
    <submittedName>
        <fullName evidence="2">Uncharacterized protein</fullName>
    </submittedName>
</protein>
<dbReference type="Proteomes" id="UP001159363">
    <property type="component" value="Chromosome 15"/>
</dbReference>
<accession>A0ABQ9G5V4</accession>
<dbReference type="EMBL" id="JARBHB010000016">
    <property type="protein sequence ID" value="KAJ8866817.1"/>
    <property type="molecule type" value="Genomic_DNA"/>
</dbReference>
<reference evidence="2 3" key="1">
    <citation type="submission" date="2023-02" db="EMBL/GenBank/DDBJ databases">
        <title>LHISI_Scaffold_Assembly.</title>
        <authorList>
            <person name="Stuart O.P."/>
            <person name="Cleave R."/>
            <person name="Magrath M.J.L."/>
            <person name="Mikheyev A.S."/>
        </authorList>
    </citation>
    <scope>NUCLEOTIDE SEQUENCE [LARGE SCALE GENOMIC DNA]</scope>
    <source>
        <strain evidence="2">Daus_M_001</strain>
        <tissue evidence="2">Leg muscle</tissue>
    </source>
</reference>
<feature type="region of interest" description="Disordered" evidence="1">
    <location>
        <begin position="274"/>
        <end position="294"/>
    </location>
</feature>
<feature type="compositionally biased region" description="Polar residues" evidence="1">
    <location>
        <begin position="160"/>
        <end position="177"/>
    </location>
</feature>
<keyword evidence="3" id="KW-1185">Reference proteome</keyword>